<keyword evidence="2" id="KW-1185">Reference proteome</keyword>
<sequence length="43" mass="5070">MMYRSPSPPSPFHPTHKPRFQEFGIVITRDNKTTVHDIVQRGY</sequence>
<evidence type="ECO:0000313" key="2">
    <source>
        <dbReference type="Proteomes" id="UP000183567"/>
    </source>
</evidence>
<accession>A0A1J8PIJ0</accession>
<dbReference type="EMBL" id="LVVM01006197">
    <property type="protein sequence ID" value="OJA08765.1"/>
    <property type="molecule type" value="Genomic_DNA"/>
</dbReference>
<gene>
    <name evidence="1" type="ORF">AZE42_10439</name>
</gene>
<organism evidence="1 2">
    <name type="scientific">Rhizopogon vesiculosus</name>
    <dbReference type="NCBI Taxonomy" id="180088"/>
    <lineage>
        <taxon>Eukaryota</taxon>
        <taxon>Fungi</taxon>
        <taxon>Dikarya</taxon>
        <taxon>Basidiomycota</taxon>
        <taxon>Agaricomycotina</taxon>
        <taxon>Agaricomycetes</taxon>
        <taxon>Agaricomycetidae</taxon>
        <taxon>Boletales</taxon>
        <taxon>Suillineae</taxon>
        <taxon>Rhizopogonaceae</taxon>
        <taxon>Rhizopogon</taxon>
    </lineage>
</organism>
<reference evidence="1 2" key="1">
    <citation type="submission" date="2016-03" db="EMBL/GenBank/DDBJ databases">
        <title>Comparative genomics of the ectomycorrhizal sister species Rhizopogon vinicolor and Rhizopogon vesiculosus (Basidiomycota: Boletales) reveals a divergence of the mating type B locus.</title>
        <authorList>
            <person name="Mujic A.B."/>
            <person name="Kuo A."/>
            <person name="Tritt A."/>
            <person name="Lipzen A."/>
            <person name="Chen C."/>
            <person name="Johnson J."/>
            <person name="Sharma A."/>
            <person name="Barry K."/>
            <person name="Grigoriev I.V."/>
            <person name="Spatafora J.W."/>
        </authorList>
    </citation>
    <scope>NUCLEOTIDE SEQUENCE [LARGE SCALE GENOMIC DNA]</scope>
    <source>
        <strain evidence="1 2">AM-OR11-056</strain>
    </source>
</reference>
<dbReference type="Proteomes" id="UP000183567">
    <property type="component" value="Unassembled WGS sequence"/>
</dbReference>
<proteinExistence type="predicted"/>
<comment type="caution">
    <text evidence="1">The sequence shown here is derived from an EMBL/GenBank/DDBJ whole genome shotgun (WGS) entry which is preliminary data.</text>
</comment>
<name>A0A1J8PIJ0_9AGAM</name>
<evidence type="ECO:0000313" key="1">
    <source>
        <dbReference type="EMBL" id="OJA08765.1"/>
    </source>
</evidence>
<protein>
    <submittedName>
        <fullName evidence="1">Uncharacterized protein</fullName>
    </submittedName>
</protein>
<dbReference type="AlphaFoldDB" id="A0A1J8PIJ0"/>